<protein>
    <submittedName>
        <fullName evidence="2">Ig-like domain-containing protein</fullName>
    </submittedName>
</protein>
<sequence length="80" mass="9120">DMRISMRRSMRRIKVVLKNDLLEENPEAIQRGTNKHQRGITSAMHKGSIGGTKSQNKPEIFTFKAPMYSGTKNVAQRIFS</sequence>
<keyword evidence="1" id="KW-1185">Reference proteome</keyword>
<reference evidence="2" key="1">
    <citation type="submission" date="2022-11" db="UniProtKB">
        <authorList>
            <consortium name="WormBaseParasite"/>
        </authorList>
    </citation>
    <scope>IDENTIFICATION</scope>
</reference>
<proteinExistence type="predicted"/>
<dbReference type="Proteomes" id="UP000887569">
    <property type="component" value="Unplaced"/>
</dbReference>
<dbReference type="AlphaFoldDB" id="A0A915BZI7"/>
<evidence type="ECO:0000313" key="2">
    <source>
        <dbReference type="WBParaSite" id="PgR070_g031_t01"/>
    </source>
</evidence>
<evidence type="ECO:0000313" key="1">
    <source>
        <dbReference type="Proteomes" id="UP000887569"/>
    </source>
</evidence>
<organism evidence="1 2">
    <name type="scientific">Parascaris univalens</name>
    <name type="common">Nematode worm</name>
    <dbReference type="NCBI Taxonomy" id="6257"/>
    <lineage>
        <taxon>Eukaryota</taxon>
        <taxon>Metazoa</taxon>
        <taxon>Ecdysozoa</taxon>
        <taxon>Nematoda</taxon>
        <taxon>Chromadorea</taxon>
        <taxon>Rhabditida</taxon>
        <taxon>Spirurina</taxon>
        <taxon>Ascaridomorpha</taxon>
        <taxon>Ascaridoidea</taxon>
        <taxon>Ascarididae</taxon>
        <taxon>Parascaris</taxon>
    </lineage>
</organism>
<dbReference type="WBParaSite" id="PgR070_g031_t01">
    <property type="protein sequence ID" value="PgR070_g031_t01"/>
    <property type="gene ID" value="PgR070_g031"/>
</dbReference>
<accession>A0A915BZI7</accession>
<name>A0A915BZI7_PARUN</name>